<sequence>MTLSSGSHAANSIKAQRNAAGFRQEGKFKVGDVTCLLLTVHFSADVSSDGCHLSSRFHFRSVRTLLPILSRYQTLLGPVGTDVSAIILIMIVFNVVGWNNLSKRYLRFGRSNGLPVQRFGRGYGDPILRFGRGYGDPILRFGRSSYPSDVTKRSETDAEKGEYYENNGYLRFGRSLPEAAMMVGLLERKRRAVNGAPSLTKRAAPGSESAFVRWGRVPGKHSLADEADAEQGVDDIDRLEEEKRYLRFGRGDAHKRYLRFGRAQQEGFLRFGKSA</sequence>
<organism evidence="8 9">
    <name type="scientific">Pomacea canaliculata</name>
    <name type="common">Golden apple snail</name>
    <dbReference type="NCBI Taxonomy" id="400727"/>
    <lineage>
        <taxon>Eukaryota</taxon>
        <taxon>Metazoa</taxon>
        <taxon>Spiralia</taxon>
        <taxon>Lophotrochozoa</taxon>
        <taxon>Mollusca</taxon>
        <taxon>Gastropoda</taxon>
        <taxon>Caenogastropoda</taxon>
        <taxon>Architaenioglossa</taxon>
        <taxon>Ampullarioidea</taxon>
        <taxon>Ampullariidae</taxon>
        <taxon>Pomacea</taxon>
    </lineage>
</organism>
<keyword evidence="4" id="KW-0677">Repeat</keyword>
<keyword evidence="7" id="KW-1133">Transmembrane helix</keyword>
<feature type="transmembrane region" description="Helical" evidence="7">
    <location>
        <begin position="83"/>
        <end position="101"/>
    </location>
</feature>
<dbReference type="PANTHER" id="PTHR20986:SF22">
    <property type="entry name" value="FMRFAMIDE-RELATED PEPTIDES"/>
    <property type="match status" value="1"/>
</dbReference>
<dbReference type="OrthoDB" id="5813613at2759"/>
<keyword evidence="3" id="KW-0964">Secreted</keyword>
<comment type="subcellular location">
    <subcellularLocation>
        <location evidence="1">Secreted</location>
    </subcellularLocation>
</comment>
<accession>A0A2T7PKG1</accession>
<keyword evidence="7" id="KW-0472">Membrane</keyword>
<evidence type="ECO:0000313" key="9">
    <source>
        <dbReference type="Proteomes" id="UP000245119"/>
    </source>
</evidence>
<dbReference type="PANTHER" id="PTHR20986">
    <property type="entry name" value="FMRFAMIDE-RELATED PEPTIDES"/>
    <property type="match status" value="1"/>
</dbReference>
<name>A0A2T7PKG1_POMCA</name>
<evidence type="ECO:0000256" key="4">
    <source>
        <dbReference type="ARBA" id="ARBA00022737"/>
    </source>
</evidence>
<dbReference type="GO" id="GO:0005576">
    <property type="term" value="C:extracellular region"/>
    <property type="evidence" value="ECO:0007669"/>
    <property type="project" value="UniProtKB-SubCell"/>
</dbReference>
<protein>
    <submittedName>
        <fullName evidence="8">Uncharacterized protein</fullName>
    </submittedName>
</protein>
<dbReference type="Proteomes" id="UP000245119">
    <property type="component" value="Linkage Group LG3"/>
</dbReference>
<keyword evidence="9" id="KW-1185">Reference proteome</keyword>
<dbReference type="GO" id="GO:0007218">
    <property type="term" value="P:neuropeptide signaling pathway"/>
    <property type="evidence" value="ECO:0007669"/>
    <property type="project" value="UniProtKB-KW"/>
</dbReference>
<proteinExistence type="inferred from homology"/>
<gene>
    <name evidence="8" type="ORF">C0Q70_05187</name>
</gene>
<evidence type="ECO:0000256" key="1">
    <source>
        <dbReference type="ARBA" id="ARBA00004613"/>
    </source>
</evidence>
<dbReference type="Pfam" id="PF01581">
    <property type="entry name" value="FARP"/>
    <property type="match status" value="5"/>
</dbReference>
<keyword evidence="6" id="KW-0527">Neuropeptide</keyword>
<evidence type="ECO:0000256" key="6">
    <source>
        <dbReference type="ARBA" id="ARBA00023320"/>
    </source>
</evidence>
<evidence type="ECO:0000256" key="2">
    <source>
        <dbReference type="ARBA" id="ARBA00006356"/>
    </source>
</evidence>
<reference evidence="8 9" key="1">
    <citation type="submission" date="2018-04" db="EMBL/GenBank/DDBJ databases">
        <title>The genome of golden apple snail Pomacea canaliculata provides insight into stress tolerance and invasive adaptation.</title>
        <authorList>
            <person name="Liu C."/>
            <person name="Liu B."/>
            <person name="Ren Y."/>
            <person name="Zhang Y."/>
            <person name="Wang H."/>
            <person name="Li S."/>
            <person name="Jiang F."/>
            <person name="Yin L."/>
            <person name="Zhang G."/>
            <person name="Qian W."/>
            <person name="Fan W."/>
        </authorList>
    </citation>
    <scope>NUCLEOTIDE SEQUENCE [LARGE SCALE GENOMIC DNA]</scope>
    <source>
        <strain evidence="8">SZHN2017</strain>
        <tissue evidence="8">Muscle</tissue>
    </source>
</reference>
<evidence type="ECO:0000256" key="5">
    <source>
        <dbReference type="ARBA" id="ARBA00022815"/>
    </source>
</evidence>
<evidence type="ECO:0000256" key="3">
    <source>
        <dbReference type="ARBA" id="ARBA00022525"/>
    </source>
</evidence>
<keyword evidence="5" id="KW-0027">Amidation</keyword>
<comment type="similarity">
    <text evidence="2">Belongs to the FARP (FMRFamide related peptide) family.</text>
</comment>
<dbReference type="InterPro" id="IPR051041">
    <property type="entry name" value="FMRFamide-related_np"/>
</dbReference>
<evidence type="ECO:0000256" key="7">
    <source>
        <dbReference type="SAM" id="Phobius"/>
    </source>
</evidence>
<dbReference type="EMBL" id="PZQS01000003">
    <property type="protein sequence ID" value="PVD33925.1"/>
    <property type="molecule type" value="Genomic_DNA"/>
</dbReference>
<comment type="caution">
    <text evidence="8">The sequence shown here is derived from an EMBL/GenBank/DDBJ whole genome shotgun (WGS) entry which is preliminary data.</text>
</comment>
<dbReference type="AlphaFoldDB" id="A0A2T7PKG1"/>
<keyword evidence="7" id="KW-0812">Transmembrane</keyword>
<evidence type="ECO:0000313" key="8">
    <source>
        <dbReference type="EMBL" id="PVD33925.1"/>
    </source>
</evidence>
<dbReference type="InterPro" id="IPR002544">
    <property type="entry name" value="FMRFamid-related_peptide-like"/>
</dbReference>